<keyword evidence="1" id="KW-0812">Transmembrane</keyword>
<evidence type="ECO:0000313" key="2">
    <source>
        <dbReference type="EMBL" id="MFC3996419.1"/>
    </source>
</evidence>
<dbReference type="Proteomes" id="UP001595847">
    <property type="component" value="Unassembled WGS sequence"/>
</dbReference>
<comment type="caution">
    <text evidence="2">The sequence shown here is derived from an EMBL/GenBank/DDBJ whole genome shotgun (WGS) entry which is preliminary data.</text>
</comment>
<reference evidence="3" key="1">
    <citation type="journal article" date="2019" name="Int. J. Syst. Evol. Microbiol.">
        <title>The Global Catalogue of Microorganisms (GCM) 10K type strain sequencing project: providing services to taxonomists for standard genome sequencing and annotation.</title>
        <authorList>
            <consortium name="The Broad Institute Genomics Platform"/>
            <consortium name="The Broad Institute Genome Sequencing Center for Infectious Disease"/>
            <person name="Wu L."/>
            <person name="Ma J."/>
        </authorList>
    </citation>
    <scope>NUCLEOTIDE SEQUENCE [LARGE SCALE GENOMIC DNA]</scope>
    <source>
        <strain evidence="3">TBRC 1826</strain>
    </source>
</reference>
<sequence>MGALFLVLGVVLILAGAYALLRRRILWGVLLVVIGLAIAPANLYYPG</sequence>
<dbReference type="NCBIfam" id="NF040511">
    <property type="entry name" value="membrane_GPGG"/>
    <property type="match status" value="1"/>
</dbReference>
<keyword evidence="1" id="KW-1133">Transmembrane helix</keyword>
<name>A0ABV8FM15_9ACTN</name>
<feature type="transmembrane region" description="Helical" evidence="1">
    <location>
        <begin position="29"/>
        <end position="45"/>
    </location>
</feature>
<proteinExistence type="predicted"/>
<evidence type="ECO:0000313" key="3">
    <source>
        <dbReference type="Proteomes" id="UP001595847"/>
    </source>
</evidence>
<dbReference type="InterPro" id="IPR047891">
    <property type="entry name" value="GPGG_membr"/>
</dbReference>
<dbReference type="RefSeq" id="WP_378532438.1">
    <property type="nucleotide sequence ID" value="NZ_JBHSBH010000007.1"/>
</dbReference>
<organism evidence="2 3">
    <name type="scientific">Nocardiopsis sediminis</name>
    <dbReference type="NCBI Taxonomy" id="1778267"/>
    <lineage>
        <taxon>Bacteria</taxon>
        <taxon>Bacillati</taxon>
        <taxon>Actinomycetota</taxon>
        <taxon>Actinomycetes</taxon>
        <taxon>Streptosporangiales</taxon>
        <taxon>Nocardiopsidaceae</taxon>
        <taxon>Nocardiopsis</taxon>
    </lineage>
</organism>
<gene>
    <name evidence="2" type="ORF">ACFOVU_10860</name>
</gene>
<keyword evidence="1" id="KW-0472">Membrane</keyword>
<evidence type="ECO:0000256" key="1">
    <source>
        <dbReference type="SAM" id="Phobius"/>
    </source>
</evidence>
<keyword evidence="3" id="KW-1185">Reference proteome</keyword>
<protein>
    <submittedName>
        <fullName evidence="2">GPGG-motif small membrane protein</fullName>
    </submittedName>
</protein>
<accession>A0ABV8FM15</accession>
<dbReference type="EMBL" id="JBHSBH010000007">
    <property type="protein sequence ID" value="MFC3996419.1"/>
    <property type="molecule type" value="Genomic_DNA"/>
</dbReference>